<dbReference type="AlphaFoldDB" id="A0A177E1S1"/>
<proteinExistence type="predicted"/>
<gene>
    <name evidence="1" type="ORF">CC77DRAFT_1015264</name>
</gene>
<dbReference type="KEGG" id="aalt:CC77DRAFT_1015264"/>
<dbReference type="Proteomes" id="UP000077248">
    <property type="component" value="Unassembled WGS sequence"/>
</dbReference>
<evidence type="ECO:0000313" key="2">
    <source>
        <dbReference type="Proteomes" id="UP000077248"/>
    </source>
</evidence>
<evidence type="ECO:0000313" key="1">
    <source>
        <dbReference type="EMBL" id="OAG25923.1"/>
    </source>
</evidence>
<protein>
    <submittedName>
        <fullName evidence="1">Uncharacterized protein</fullName>
    </submittedName>
</protein>
<dbReference type="RefSeq" id="XP_018391344.1">
    <property type="nucleotide sequence ID" value="XM_018523984.1"/>
</dbReference>
<organism evidence="1 2">
    <name type="scientific">Alternaria alternata</name>
    <name type="common">Alternaria rot fungus</name>
    <name type="synonym">Torula alternata</name>
    <dbReference type="NCBI Taxonomy" id="5599"/>
    <lineage>
        <taxon>Eukaryota</taxon>
        <taxon>Fungi</taxon>
        <taxon>Dikarya</taxon>
        <taxon>Ascomycota</taxon>
        <taxon>Pezizomycotina</taxon>
        <taxon>Dothideomycetes</taxon>
        <taxon>Pleosporomycetidae</taxon>
        <taxon>Pleosporales</taxon>
        <taxon>Pleosporineae</taxon>
        <taxon>Pleosporaceae</taxon>
        <taxon>Alternaria</taxon>
        <taxon>Alternaria sect. Alternaria</taxon>
        <taxon>Alternaria alternata complex</taxon>
    </lineage>
</organism>
<accession>A0A177E1S1</accession>
<dbReference type="EMBL" id="KV441469">
    <property type="protein sequence ID" value="OAG25923.1"/>
    <property type="molecule type" value="Genomic_DNA"/>
</dbReference>
<dbReference type="GeneID" id="29109578"/>
<keyword evidence="2" id="KW-1185">Reference proteome</keyword>
<sequence>MSHLATIQSLGILFLEHTIRNAQSAVGWRIAKCDDVGMKEAWCMPLSIFVNSDAEVGAEGRGCVNDHLRPSIRRTLLLCDVTVCRIEKILRCRTIRLQLLVIYRSAMPILRMCG</sequence>
<dbReference type="VEuPathDB" id="FungiDB:CC77DRAFT_1015264"/>
<reference evidence="1 2" key="1">
    <citation type="submission" date="2016-05" db="EMBL/GenBank/DDBJ databases">
        <title>Comparative analysis of secretome profiles of manganese(II)-oxidizing ascomycete fungi.</title>
        <authorList>
            <consortium name="DOE Joint Genome Institute"/>
            <person name="Zeiner C.A."/>
            <person name="Purvine S.O."/>
            <person name="Zink E.M."/>
            <person name="Wu S."/>
            <person name="Pasa-Tolic L."/>
            <person name="Chaput D.L."/>
            <person name="Haridas S."/>
            <person name="Grigoriev I.V."/>
            <person name="Santelli C.M."/>
            <person name="Hansel C.M."/>
        </authorList>
    </citation>
    <scope>NUCLEOTIDE SEQUENCE [LARGE SCALE GENOMIC DNA]</scope>
    <source>
        <strain evidence="1 2">SRC1lrK2f</strain>
    </source>
</reference>
<name>A0A177E1S1_ALTAL</name>